<dbReference type="Proteomes" id="UP000186594">
    <property type="component" value="Unassembled WGS sequence"/>
</dbReference>
<dbReference type="PANTHER" id="PTHR10328">
    <property type="entry name" value="PROTEIN MAX MYC-ASSOCIATED FACTOR X"/>
    <property type="match status" value="1"/>
</dbReference>
<gene>
    <name evidence="6" type="ORF">NEOLI_001882</name>
</gene>
<feature type="region of interest" description="Disordered" evidence="4">
    <location>
        <begin position="127"/>
        <end position="153"/>
    </location>
</feature>
<dbReference type="GO" id="GO:0046983">
    <property type="term" value="F:protein dimerization activity"/>
    <property type="evidence" value="ECO:0007669"/>
    <property type="project" value="InterPro"/>
</dbReference>
<dbReference type="EMBL" id="LXFE01000750">
    <property type="protein sequence ID" value="OLL24532.1"/>
    <property type="molecule type" value="Genomic_DNA"/>
</dbReference>
<keyword evidence="1" id="KW-0238">DNA-binding</keyword>
<keyword evidence="3" id="KW-0175">Coiled coil</keyword>
<dbReference type="GO" id="GO:0045944">
    <property type="term" value="P:positive regulation of transcription by RNA polymerase II"/>
    <property type="evidence" value="ECO:0007669"/>
    <property type="project" value="TreeGrafter"/>
</dbReference>
<dbReference type="InterPro" id="IPR011598">
    <property type="entry name" value="bHLH_dom"/>
</dbReference>
<dbReference type="InterPro" id="IPR036638">
    <property type="entry name" value="HLH_DNA-bd_sf"/>
</dbReference>
<dbReference type="PANTHER" id="PTHR10328:SF15">
    <property type="entry name" value="BHLH TRANSCRIPTION FACTOR"/>
    <property type="match status" value="1"/>
</dbReference>
<dbReference type="OrthoDB" id="8964853at2759"/>
<comment type="caution">
    <text evidence="6">The sequence shown here is derived from an EMBL/GenBank/DDBJ whole genome shotgun (WGS) entry which is preliminary data.</text>
</comment>
<keyword evidence="7" id="KW-1185">Reference proteome</keyword>
<organism evidence="6 7">
    <name type="scientific">Neolecta irregularis (strain DAH-3)</name>
    <dbReference type="NCBI Taxonomy" id="1198029"/>
    <lineage>
        <taxon>Eukaryota</taxon>
        <taxon>Fungi</taxon>
        <taxon>Dikarya</taxon>
        <taxon>Ascomycota</taxon>
        <taxon>Taphrinomycotina</taxon>
        <taxon>Neolectales</taxon>
        <taxon>Neolectaceae</taxon>
        <taxon>Neolecta</taxon>
    </lineage>
</organism>
<evidence type="ECO:0000256" key="4">
    <source>
        <dbReference type="SAM" id="MobiDB-lite"/>
    </source>
</evidence>
<accession>A0A1U7LPQ8</accession>
<dbReference type="GO" id="GO:0003700">
    <property type="term" value="F:DNA-binding transcription factor activity"/>
    <property type="evidence" value="ECO:0007669"/>
    <property type="project" value="TreeGrafter"/>
</dbReference>
<feature type="coiled-coil region" evidence="3">
    <location>
        <begin position="296"/>
        <end position="323"/>
    </location>
</feature>
<name>A0A1U7LPQ8_NEOID</name>
<dbReference type="Pfam" id="PF00010">
    <property type="entry name" value="HLH"/>
    <property type="match status" value="1"/>
</dbReference>
<dbReference type="SUPFAM" id="SSF47459">
    <property type="entry name" value="HLH, helix-loop-helix DNA-binding domain"/>
    <property type="match status" value="1"/>
</dbReference>
<keyword evidence="2" id="KW-0539">Nucleus</keyword>
<reference evidence="6 7" key="1">
    <citation type="submission" date="2016-04" db="EMBL/GenBank/DDBJ databases">
        <title>Evolutionary innovation and constraint leading to complex multicellularity in the Ascomycota.</title>
        <authorList>
            <person name="Cisse O."/>
            <person name="Nguyen A."/>
            <person name="Hewitt D.A."/>
            <person name="Jedd G."/>
            <person name="Stajich J.E."/>
        </authorList>
    </citation>
    <scope>NUCLEOTIDE SEQUENCE [LARGE SCALE GENOMIC DNA]</scope>
    <source>
        <strain evidence="6 7">DAH-3</strain>
    </source>
</reference>
<dbReference type="SMART" id="SM00353">
    <property type="entry name" value="HLH"/>
    <property type="match status" value="1"/>
</dbReference>
<proteinExistence type="predicted"/>
<dbReference type="STRING" id="1198029.A0A1U7LPQ8"/>
<dbReference type="AlphaFoldDB" id="A0A1U7LPQ8"/>
<dbReference type="Gene3D" id="4.10.280.10">
    <property type="entry name" value="Helix-loop-helix DNA-binding domain"/>
    <property type="match status" value="1"/>
</dbReference>
<evidence type="ECO:0000256" key="2">
    <source>
        <dbReference type="ARBA" id="ARBA00023242"/>
    </source>
</evidence>
<protein>
    <submittedName>
        <fullName evidence="6">Protein esc1</fullName>
    </submittedName>
</protein>
<dbReference type="GO" id="GO:0003677">
    <property type="term" value="F:DNA binding"/>
    <property type="evidence" value="ECO:0007669"/>
    <property type="project" value="UniProtKB-KW"/>
</dbReference>
<dbReference type="GO" id="GO:0090575">
    <property type="term" value="C:RNA polymerase II transcription regulator complex"/>
    <property type="evidence" value="ECO:0007669"/>
    <property type="project" value="TreeGrafter"/>
</dbReference>
<evidence type="ECO:0000313" key="6">
    <source>
        <dbReference type="EMBL" id="OLL24532.1"/>
    </source>
</evidence>
<evidence type="ECO:0000313" key="7">
    <source>
        <dbReference type="Proteomes" id="UP000186594"/>
    </source>
</evidence>
<feature type="region of interest" description="Disordered" evidence="4">
    <location>
        <begin position="31"/>
        <end position="71"/>
    </location>
</feature>
<feature type="compositionally biased region" description="Polar residues" evidence="4">
    <location>
        <begin position="127"/>
        <end position="151"/>
    </location>
</feature>
<evidence type="ECO:0000256" key="1">
    <source>
        <dbReference type="ARBA" id="ARBA00023125"/>
    </source>
</evidence>
<evidence type="ECO:0000259" key="5">
    <source>
        <dbReference type="PROSITE" id="PS50888"/>
    </source>
</evidence>
<dbReference type="PROSITE" id="PS50888">
    <property type="entry name" value="BHLH"/>
    <property type="match status" value="1"/>
</dbReference>
<evidence type="ECO:0000256" key="3">
    <source>
        <dbReference type="SAM" id="Coils"/>
    </source>
</evidence>
<sequence length="347" mass="38130">MSAIKLPTIQTLTGRHPQVGSYKEQWMLNLPPVEDDNSPQPSYKYPPRLTPPRTGTSSLDSRQLPPLDGISRPFQFAGDSMYSPSSPGTSIRVSEDDISILSSRRNSRDSVSLAAYDPSLPVSLTSERIRPQHSSNSLRRYSASTPTQGFQGLSIHKGQTPAAIGRAPPIPPGRPITIAHPTIPNGQRVPNPHDQDPTPGFPYAFPDPVYGEGSAKYTSPGAPYSPPLILHSVQEISGKEGPYSRSPELRVSHKIAERKRRKVMKDSFEQLKANLPGEQASKASKADALHMANDYINQLKDENLKISNQMTQMQLELQSLRAQLNANQHCAQKLGHSQIIASDPMEH</sequence>
<feature type="domain" description="BHLH" evidence="5">
    <location>
        <begin position="248"/>
        <end position="299"/>
    </location>
</feature>